<keyword evidence="1" id="KW-0812">Transmembrane</keyword>
<dbReference type="EMBL" id="DVKT01000071">
    <property type="protein sequence ID" value="HIT40298.1"/>
    <property type="molecule type" value="Genomic_DNA"/>
</dbReference>
<proteinExistence type="predicted"/>
<sequence length="138" mass="16325">MDLKILLKKFFPTISIVVIILCLSLMRVSPRSDMPEVPFGDKIVHIIMYMGLMLVFYFDVYRQNLPKSSFRRCLLYGLFAFWVFGGIVELLQMYCTTYRSGDWWDWVANVFGVVLGLWLGKYVMLLAVKFLPPRFFRR</sequence>
<evidence type="ECO:0000313" key="3">
    <source>
        <dbReference type="EMBL" id="HIT40298.1"/>
    </source>
</evidence>
<feature type="transmembrane region" description="Helical" evidence="1">
    <location>
        <begin position="73"/>
        <end position="94"/>
    </location>
</feature>
<name>A0A9D1GG90_9BACT</name>
<dbReference type="Pfam" id="PF04892">
    <property type="entry name" value="VanZ"/>
    <property type="match status" value="1"/>
</dbReference>
<feature type="transmembrane region" description="Helical" evidence="1">
    <location>
        <begin position="43"/>
        <end position="61"/>
    </location>
</feature>
<reference evidence="3" key="1">
    <citation type="submission" date="2020-10" db="EMBL/GenBank/DDBJ databases">
        <authorList>
            <person name="Gilroy R."/>
        </authorList>
    </citation>
    <scope>NUCLEOTIDE SEQUENCE</scope>
    <source>
        <strain evidence="3">21143</strain>
    </source>
</reference>
<dbReference type="Proteomes" id="UP000886722">
    <property type="component" value="Unassembled WGS sequence"/>
</dbReference>
<gene>
    <name evidence="3" type="primary">vanZ</name>
    <name evidence="3" type="ORF">IAD06_09750</name>
</gene>
<dbReference type="InterPro" id="IPR006976">
    <property type="entry name" value="VanZ-like"/>
</dbReference>
<keyword evidence="1" id="KW-0472">Membrane</keyword>
<feature type="transmembrane region" description="Helical" evidence="1">
    <location>
        <begin position="10"/>
        <end position="28"/>
    </location>
</feature>
<comment type="caution">
    <text evidence="3">The sequence shown here is derived from an EMBL/GenBank/DDBJ whole genome shotgun (WGS) entry which is preliminary data.</text>
</comment>
<feature type="domain" description="VanZ-like" evidence="2">
    <location>
        <begin position="40"/>
        <end position="121"/>
    </location>
</feature>
<evidence type="ECO:0000313" key="4">
    <source>
        <dbReference type="Proteomes" id="UP000886722"/>
    </source>
</evidence>
<dbReference type="PANTHER" id="PTHR28008">
    <property type="entry name" value="DOMAIN PROTEIN, PUTATIVE (AFU_ORTHOLOGUE AFUA_3G10980)-RELATED"/>
    <property type="match status" value="1"/>
</dbReference>
<evidence type="ECO:0000259" key="2">
    <source>
        <dbReference type="Pfam" id="PF04892"/>
    </source>
</evidence>
<dbReference type="AlphaFoldDB" id="A0A9D1GG90"/>
<protein>
    <submittedName>
        <fullName evidence="3">VanZ family protein</fullName>
    </submittedName>
</protein>
<keyword evidence="1" id="KW-1133">Transmembrane helix</keyword>
<accession>A0A9D1GG90</accession>
<organism evidence="3 4">
    <name type="scientific">Candidatus Caccoplasma intestinavium</name>
    <dbReference type="NCBI Taxonomy" id="2840716"/>
    <lineage>
        <taxon>Bacteria</taxon>
        <taxon>Pseudomonadati</taxon>
        <taxon>Bacteroidota</taxon>
        <taxon>Bacteroidia</taxon>
        <taxon>Bacteroidales</taxon>
        <taxon>Bacteroidaceae</taxon>
        <taxon>Bacteroidaceae incertae sedis</taxon>
        <taxon>Candidatus Caccoplasma</taxon>
    </lineage>
</organism>
<evidence type="ECO:0000256" key="1">
    <source>
        <dbReference type="SAM" id="Phobius"/>
    </source>
</evidence>
<dbReference type="NCBIfam" id="NF037970">
    <property type="entry name" value="vanZ_1"/>
    <property type="match status" value="1"/>
</dbReference>
<feature type="transmembrane region" description="Helical" evidence="1">
    <location>
        <begin position="106"/>
        <end position="128"/>
    </location>
</feature>
<reference evidence="3" key="2">
    <citation type="journal article" date="2021" name="PeerJ">
        <title>Extensive microbial diversity within the chicken gut microbiome revealed by metagenomics and culture.</title>
        <authorList>
            <person name="Gilroy R."/>
            <person name="Ravi A."/>
            <person name="Getino M."/>
            <person name="Pursley I."/>
            <person name="Horton D.L."/>
            <person name="Alikhan N.F."/>
            <person name="Baker D."/>
            <person name="Gharbi K."/>
            <person name="Hall N."/>
            <person name="Watson M."/>
            <person name="Adriaenssens E.M."/>
            <person name="Foster-Nyarko E."/>
            <person name="Jarju S."/>
            <person name="Secka A."/>
            <person name="Antonio M."/>
            <person name="Oren A."/>
            <person name="Chaudhuri R.R."/>
            <person name="La Ragione R."/>
            <person name="Hildebrand F."/>
            <person name="Pallen M.J."/>
        </authorList>
    </citation>
    <scope>NUCLEOTIDE SEQUENCE</scope>
    <source>
        <strain evidence="3">21143</strain>
    </source>
</reference>
<dbReference type="PANTHER" id="PTHR28008:SF1">
    <property type="entry name" value="DOMAIN PROTEIN, PUTATIVE (AFU_ORTHOLOGUE AFUA_3G10980)-RELATED"/>
    <property type="match status" value="1"/>
</dbReference>